<evidence type="ECO:0000313" key="3">
    <source>
        <dbReference type="EMBL" id="TDE98792.1"/>
    </source>
</evidence>
<feature type="compositionally biased region" description="Basic and acidic residues" evidence="1">
    <location>
        <begin position="182"/>
        <end position="194"/>
    </location>
</feature>
<dbReference type="Proteomes" id="UP000504882">
    <property type="component" value="Unassembled WGS sequence"/>
</dbReference>
<dbReference type="InterPro" id="IPR036388">
    <property type="entry name" value="WH-like_DNA-bd_sf"/>
</dbReference>
<dbReference type="InterPro" id="IPR000835">
    <property type="entry name" value="HTH_MarR-typ"/>
</dbReference>
<protein>
    <submittedName>
        <fullName evidence="3">MarR family transcriptional regulator</fullName>
    </submittedName>
</protein>
<dbReference type="SUPFAM" id="SSF46785">
    <property type="entry name" value="Winged helix' DNA-binding domain"/>
    <property type="match status" value="1"/>
</dbReference>
<proteinExistence type="predicted"/>
<dbReference type="SMART" id="SM00347">
    <property type="entry name" value="HTH_MARR"/>
    <property type="match status" value="1"/>
</dbReference>
<dbReference type="Gene3D" id="1.10.10.10">
    <property type="entry name" value="Winged helix-like DNA-binding domain superfamily/Winged helix DNA-binding domain"/>
    <property type="match status" value="1"/>
</dbReference>
<feature type="domain" description="HTH marR-type" evidence="2">
    <location>
        <begin position="15"/>
        <end position="155"/>
    </location>
</feature>
<evidence type="ECO:0000259" key="2">
    <source>
        <dbReference type="PROSITE" id="PS50995"/>
    </source>
</evidence>
<feature type="region of interest" description="Disordered" evidence="1">
    <location>
        <begin position="163"/>
        <end position="194"/>
    </location>
</feature>
<dbReference type="PANTHER" id="PTHR33164:SF43">
    <property type="entry name" value="HTH-TYPE TRANSCRIPTIONAL REPRESSOR YETL"/>
    <property type="match status" value="1"/>
</dbReference>
<evidence type="ECO:0000256" key="1">
    <source>
        <dbReference type="SAM" id="MobiDB-lite"/>
    </source>
</evidence>
<comment type="caution">
    <text evidence="3">The sequence shown here is derived from an EMBL/GenBank/DDBJ whole genome shotgun (WGS) entry which is preliminary data.</text>
</comment>
<dbReference type="InterPro" id="IPR036390">
    <property type="entry name" value="WH_DNA-bd_sf"/>
</dbReference>
<name>A0ABY2E8I0_9MICO</name>
<gene>
    <name evidence="3" type="ORF">EXU48_00895</name>
</gene>
<dbReference type="InterPro" id="IPR039422">
    <property type="entry name" value="MarR/SlyA-like"/>
</dbReference>
<dbReference type="RefSeq" id="WP_133105694.1">
    <property type="nucleotide sequence ID" value="NZ_SMNA01000001.1"/>
</dbReference>
<organism evidence="3 4">
    <name type="scientific">Occultella glacieicola</name>
    <dbReference type="NCBI Taxonomy" id="2518684"/>
    <lineage>
        <taxon>Bacteria</taxon>
        <taxon>Bacillati</taxon>
        <taxon>Actinomycetota</taxon>
        <taxon>Actinomycetes</taxon>
        <taxon>Micrococcales</taxon>
        <taxon>Ruaniaceae</taxon>
        <taxon>Occultella</taxon>
    </lineage>
</organism>
<sequence length="194" mass="21697">MEPTIPSTGAYRHQDDDLVVAMLEALRVFRSSDQELRQRVSASMRMNVRDLQALQFVISAQNRDELATPRGVAAHLHISTASTTKLLDRLTRSGHLERAPHPTDRRSLLISATQHAHEEVRERLAPMHARMAEIARDVPSHARPAVVQFLRRMAAQLDHAGEIAPLRPDPDLDQDVATAPHTDPEADADPRRTT</sequence>
<reference evidence="3 4" key="1">
    <citation type="submission" date="2019-03" db="EMBL/GenBank/DDBJ databases">
        <title>Genomic features of bacteria from cold environments.</title>
        <authorList>
            <person name="Shen L."/>
        </authorList>
    </citation>
    <scope>NUCLEOTIDE SEQUENCE [LARGE SCALE GENOMIC DNA]</scope>
    <source>
        <strain evidence="4">T3246-1</strain>
    </source>
</reference>
<dbReference type="Pfam" id="PF12802">
    <property type="entry name" value="MarR_2"/>
    <property type="match status" value="1"/>
</dbReference>
<dbReference type="PANTHER" id="PTHR33164">
    <property type="entry name" value="TRANSCRIPTIONAL REGULATOR, MARR FAMILY"/>
    <property type="match status" value="1"/>
</dbReference>
<accession>A0ABY2E8I0</accession>
<keyword evidence="4" id="KW-1185">Reference proteome</keyword>
<evidence type="ECO:0000313" key="4">
    <source>
        <dbReference type="Proteomes" id="UP000504882"/>
    </source>
</evidence>
<dbReference type="PROSITE" id="PS50995">
    <property type="entry name" value="HTH_MARR_2"/>
    <property type="match status" value="1"/>
</dbReference>
<dbReference type="EMBL" id="SMNA01000001">
    <property type="protein sequence ID" value="TDE98792.1"/>
    <property type="molecule type" value="Genomic_DNA"/>
</dbReference>